<evidence type="ECO:0000313" key="14">
    <source>
        <dbReference type="EMBL" id="TCZ60862.1"/>
    </source>
</evidence>
<keyword evidence="3 12" id="KW-0813">Transport</keyword>
<evidence type="ECO:0000256" key="13">
    <source>
        <dbReference type="SAM" id="MobiDB-lite"/>
    </source>
</evidence>
<dbReference type="GO" id="GO:0005886">
    <property type="term" value="C:plasma membrane"/>
    <property type="evidence" value="ECO:0007669"/>
    <property type="project" value="UniProtKB-SubCell"/>
</dbReference>
<dbReference type="PANTHER" id="PTHR30365:SF14">
    <property type="entry name" value="CYTOCHROME BD MENAQUINOL OXIDASE SUBUNIT I-RELATED"/>
    <property type="match status" value="1"/>
</dbReference>
<keyword evidence="6 12" id="KW-0812">Transmembrane</keyword>
<evidence type="ECO:0000256" key="7">
    <source>
        <dbReference type="ARBA" id="ARBA00022723"/>
    </source>
</evidence>
<dbReference type="Proteomes" id="UP000295023">
    <property type="component" value="Unassembled WGS sequence"/>
</dbReference>
<evidence type="ECO:0000256" key="2">
    <source>
        <dbReference type="ARBA" id="ARBA00009819"/>
    </source>
</evidence>
<feature type="compositionally biased region" description="Basic and acidic residues" evidence="13">
    <location>
        <begin position="472"/>
        <end position="486"/>
    </location>
</feature>
<feature type="transmembrane region" description="Helical" evidence="12">
    <location>
        <begin position="130"/>
        <end position="150"/>
    </location>
</feature>
<dbReference type="GO" id="GO:0046872">
    <property type="term" value="F:metal ion binding"/>
    <property type="evidence" value="ECO:0007669"/>
    <property type="project" value="UniProtKB-UniRule"/>
</dbReference>
<gene>
    <name evidence="14" type="ORF">EXY23_13895</name>
</gene>
<protein>
    <submittedName>
        <fullName evidence="14">Cytochrome ubiquinol oxidase subunit I</fullName>
    </submittedName>
</protein>
<keyword evidence="10 12" id="KW-0408">Iron</keyword>
<comment type="similarity">
    <text evidence="2 12">Belongs to the cytochrome ubiquinol oxidase subunit 1 family.</text>
</comment>
<comment type="caution">
    <text evidence="14">The sequence shown here is derived from an EMBL/GenBank/DDBJ whole genome shotgun (WGS) entry which is preliminary data.</text>
</comment>
<dbReference type="PANTHER" id="PTHR30365">
    <property type="entry name" value="CYTOCHROME D UBIQUINOL OXIDASE"/>
    <property type="match status" value="1"/>
</dbReference>
<feature type="transmembrane region" description="Helical" evidence="12">
    <location>
        <begin position="366"/>
        <end position="386"/>
    </location>
</feature>
<feature type="transmembrane region" description="Helical" evidence="12">
    <location>
        <begin position="329"/>
        <end position="354"/>
    </location>
</feature>
<evidence type="ECO:0000256" key="12">
    <source>
        <dbReference type="PIRNR" id="PIRNR006446"/>
    </source>
</evidence>
<evidence type="ECO:0000256" key="9">
    <source>
        <dbReference type="ARBA" id="ARBA00022989"/>
    </source>
</evidence>
<feature type="transmembrane region" description="Helical" evidence="12">
    <location>
        <begin position="100"/>
        <end position="123"/>
    </location>
</feature>
<keyword evidence="4 12" id="KW-1003">Cell membrane</keyword>
<dbReference type="GO" id="GO:0020037">
    <property type="term" value="F:heme binding"/>
    <property type="evidence" value="ECO:0007669"/>
    <property type="project" value="TreeGrafter"/>
</dbReference>
<feature type="transmembrane region" description="Helical" evidence="12">
    <location>
        <begin position="410"/>
        <end position="438"/>
    </location>
</feature>
<proteinExistence type="inferred from homology"/>
<evidence type="ECO:0000256" key="10">
    <source>
        <dbReference type="ARBA" id="ARBA00023004"/>
    </source>
</evidence>
<keyword evidence="7 12" id="KW-0479">Metal-binding</keyword>
<dbReference type="PIRSF" id="PIRSF006446">
    <property type="entry name" value="Cyt_quinol_oxidase_1"/>
    <property type="match status" value="1"/>
</dbReference>
<evidence type="ECO:0000256" key="11">
    <source>
        <dbReference type="ARBA" id="ARBA00023136"/>
    </source>
</evidence>
<evidence type="ECO:0000256" key="1">
    <source>
        <dbReference type="ARBA" id="ARBA00004651"/>
    </source>
</evidence>
<evidence type="ECO:0000256" key="3">
    <source>
        <dbReference type="ARBA" id="ARBA00022448"/>
    </source>
</evidence>
<dbReference type="OrthoDB" id="9807042at2"/>
<keyword evidence="8 12" id="KW-0249">Electron transport</keyword>
<dbReference type="AlphaFoldDB" id="A0A4R4DIK5"/>
<organism evidence="14 15">
    <name type="scientific">Roseicella aquatilis</name>
    <dbReference type="NCBI Taxonomy" id="2527868"/>
    <lineage>
        <taxon>Bacteria</taxon>
        <taxon>Pseudomonadati</taxon>
        <taxon>Pseudomonadota</taxon>
        <taxon>Alphaproteobacteria</taxon>
        <taxon>Acetobacterales</taxon>
        <taxon>Roseomonadaceae</taxon>
        <taxon>Roseicella</taxon>
    </lineage>
</organism>
<dbReference type="GO" id="GO:0070069">
    <property type="term" value="C:cytochrome complex"/>
    <property type="evidence" value="ECO:0007669"/>
    <property type="project" value="UniProtKB-UniRule"/>
</dbReference>
<dbReference type="Pfam" id="PF01654">
    <property type="entry name" value="Cyt_bd_oxida_I"/>
    <property type="match status" value="1"/>
</dbReference>
<feature type="region of interest" description="Disordered" evidence="13">
    <location>
        <begin position="449"/>
        <end position="501"/>
    </location>
</feature>
<dbReference type="EMBL" id="SKBM01000012">
    <property type="protein sequence ID" value="TCZ60862.1"/>
    <property type="molecule type" value="Genomic_DNA"/>
</dbReference>
<reference evidence="14 15" key="1">
    <citation type="submission" date="2019-03" db="EMBL/GenBank/DDBJ databases">
        <title>Paracraurococcus aquatilis NE82 genome sequence.</title>
        <authorList>
            <person name="Zhao Y."/>
            <person name="Du Z."/>
        </authorList>
    </citation>
    <scope>NUCLEOTIDE SEQUENCE [LARGE SCALE GENOMIC DNA]</scope>
    <source>
        <strain evidence="14 15">NE82</strain>
    </source>
</reference>
<keyword evidence="15" id="KW-1185">Reference proteome</keyword>
<dbReference type="GO" id="GO:0016682">
    <property type="term" value="F:oxidoreductase activity, acting on diphenols and related substances as donors, oxygen as acceptor"/>
    <property type="evidence" value="ECO:0007669"/>
    <property type="project" value="TreeGrafter"/>
</dbReference>
<feature type="transmembrane region" description="Helical" evidence="12">
    <location>
        <begin position="25"/>
        <end position="47"/>
    </location>
</feature>
<accession>A0A4R4DIK5</accession>
<evidence type="ECO:0000313" key="15">
    <source>
        <dbReference type="Proteomes" id="UP000295023"/>
    </source>
</evidence>
<dbReference type="GO" id="GO:0019646">
    <property type="term" value="P:aerobic electron transport chain"/>
    <property type="evidence" value="ECO:0007669"/>
    <property type="project" value="InterPro"/>
</dbReference>
<name>A0A4R4DIK5_9PROT</name>
<sequence length="501" mass="55484">MLLDAFPSALDLARFQFAFTVTFHFLFPAFTIGLASYLAVLEGLWLWTKQDRYLDLFRYWLKVFAVNFAMGVVSGIVLSYQFGTNWSAWADRTSAVLGPLIAYEVLTAFFLEAGFLGVMLFGLGRVGKGLHFTATCLVAIGTLISGFWILSANSWMQTPAGYSMTPDGRFLPEDWWEIIFNPSFPFRYLHTITGAFLTTAMIVGAVGAFHLLRDRTAGRPVNERARTMFSMAMWMAAAVAPAQAVFGDTQGLWALEKQPQKVAAMEGHWETQRGAPLILFGLPDMAREETRMKVEIPYLGSLILRHDIEGEIKGLKDFPKDARPTNVPLVFWSFRIMVGIGLLMIALGFASLWLRWRGRLHGTPWFLRWSIAMGPSGLVAVTFGWITTEAGRQPYTVYGLLRTADSVSPIAAPAVLTSLSLFIVVYFVVFGAGIWYLFRLFRHPPEAGEHGVEREPPIRTAGITPGPSVNADRMRDARPQPAERRGAGGSNGPPLPAGAAE</sequence>
<evidence type="ECO:0000256" key="8">
    <source>
        <dbReference type="ARBA" id="ARBA00022982"/>
    </source>
</evidence>
<dbReference type="RefSeq" id="WP_132290156.1">
    <property type="nucleotide sequence ID" value="NZ_SKBM01000012.1"/>
</dbReference>
<keyword evidence="9 12" id="KW-1133">Transmembrane helix</keyword>
<feature type="transmembrane region" description="Helical" evidence="12">
    <location>
        <begin position="188"/>
        <end position="212"/>
    </location>
</feature>
<keyword evidence="11 12" id="KW-0472">Membrane</keyword>
<feature type="transmembrane region" description="Helical" evidence="12">
    <location>
        <begin position="59"/>
        <end position="80"/>
    </location>
</feature>
<keyword evidence="5 12" id="KW-0349">Heme</keyword>
<feature type="transmembrane region" description="Helical" evidence="12">
    <location>
        <begin position="224"/>
        <end position="246"/>
    </location>
</feature>
<dbReference type="InterPro" id="IPR002585">
    <property type="entry name" value="Cyt-d_ubiquinol_oxidase_su_1"/>
</dbReference>
<evidence type="ECO:0000256" key="6">
    <source>
        <dbReference type="ARBA" id="ARBA00022692"/>
    </source>
</evidence>
<dbReference type="GO" id="GO:0009055">
    <property type="term" value="F:electron transfer activity"/>
    <property type="evidence" value="ECO:0007669"/>
    <property type="project" value="UniProtKB-UniRule"/>
</dbReference>
<comment type="subcellular location">
    <subcellularLocation>
        <location evidence="12">Cell inner membrane</location>
    </subcellularLocation>
    <subcellularLocation>
        <location evidence="1">Cell membrane</location>
        <topology evidence="1">Multi-pass membrane protein</topology>
    </subcellularLocation>
</comment>
<evidence type="ECO:0000256" key="5">
    <source>
        <dbReference type="ARBA" id="ARBA00022617"/>
    </source>
</evidence>
<evidence type="ECO:0000256" key="4">
    <source>
        <dbReference type="ARBA" id="ARBA00022475"/>
    </source>
</evidence>